<protein>
    <submittedName>
        <fullName evidence="2">Aminoglycoside phosphotransferase</fullName>
    </submittedName>
</protein>
<dbReference type="PANTHER" id="PTHR21310">
    <property type="entry name" value="AMINOGLYCOSIDE PHOSPHOTRANSFERASE-RELATED-RELATED"/>
    <property type="match status" value="1"/>
</dbReference>
<dbReference type="Pfam" id="PF01636">
    <property type="entry name" value="APH"/>
    <property type="match status" value="1"/>
</dbReference>
<keyword evidence="2" id="KW-0808">Transferase</keyword>
<sequence>MIMGQSPVPGIDTARIEAWMDTKGLGEGPISSVSQLSGGTQNIIVRFVRGGLTFVLRRPSLTPRAGANEVMAREARVLAALADTNVPHPHLVAVCEDRGVLGATFYLMEDVNGFNAVTGLPELHRSRKDIRHGMGLSMMDAAAGLGRLDHVALGLADFGKPETFLARQAARWMSQLNSYSSHEGWPGPAELGNIQALADYLSANVPPDFRPGIMHGDFVIGNVMFRNDGPELAAVIDWELCTIGDPLLDLAWVIATWRDPAWRNLPVLLVEPWEGFPAIDEMIQHYADRSDRDLSCLDWYIVLACFKLAIILEGSYARACSGTAPKATGEMLHETSVNLIERAHSWLQRPAWH</sequence>
<dbReference type="PROSITE" id="PS50011">
    <property type="entry name" value="PROTEIN_KINASE_DOM"/>
    <property type="match status" value="1"/>
</dbReference>
<evidence type="ECO:0000313" key="2">
    <source>
        <dbReference type="EMBL" id="KCZ99655.1"/>
    </source>
</evidence>
<proteinExistence type="predicted"/>
<dbReference type="CDD" id="cd05154">
    <property type="entry name" value="ACAD10_11_N-like"/>
    <property type="match status" value="1"/>
</dbReference>
<dbReference type="InterPro" id="IPR041726">
    <property type="entry name" value="ACAD10_11_N"/>
</dbReference>
<dbReference type="SUPFAM" id="SSF56112">
    <property type="entry name" value="Protein kinase-like (PK-like)"/>
    <property type="match status" value="1"/>
</dbReference>
<dbReference type="PATRIC" id="fig|1280954.3.peg.957"/>
<dbReference type="STRING" id="1280954.HPO_04690"/>
<dbReference type="Gene3D" id="3.90.1200.10">
    <property type="match status" value="1"/>
</dbReference>
<accession>A0A062VLW0</accession>
<evidence type="ECO:0000313" key="3">
    <source>
        <dbReference type="Proteomes" id="UP000027100"/>
    </source>
</evidence>
<dbReference type="Gene3D" id="3.30.200.20">
    <property type="entry name" value="Phosphorylase Kinase, domain 1"/>
    <property type="match status" value="1"/>
</dbReference>
<dbReference type="EMBL" id="ARYM01000004">
    <property type="protein sequence ID" value="KCZ99655.1"/>
    <property type="molecule type" value="Genomic_DNA"/>
</dbReference>
<evidence type="ECO:0000259" key="1">
    <source>
        <dbReference type="PROSITE" id="PS50011"/>
    </source>
</evidence>
<dbReference type="GO" id="GO:0005524">
    <property type="term" value="F:ATP binding"/>
    <property type="evidence" value="ECO:0007669"/>
    <property type="project" value="InterPro"/>
</dbReference>
<feature type="domain" description="Protein kinase" evidence="1">
    <location>
        <begin position="19"/>
        <end position="353"/>
    </location>
</feature>
<dbReference type="InterPro" id="IPR051678">
    <property type="entry name" value="AGP_Transferase"/>
</dbReference>
<organism evidence="2 3">
    <name type="scientific">Hyphomonas polymorpha PS728</name>
    <dbReference type="NCBI Taxonomy" id="1280954"/>
    <lineage>
        <taxon>Bacteria</taxon>
        <taxon>Pseudomonadati</taxon>
        <taxon>Pseudomonadota</taxon>
        <taxon>Alphaproteobacteria</taxon>
        <taxon>Hyphomonadales</taxon>
        <taxon>Hyphomonadaceae</taxon>
        <taxon>Hyphomonas</taxon>
    </lineage>
</organism>
<dbReference type="PANTHER" id="PTHR21310:SF40">
    <property type="entry name" value="AMINOGLYCOSIDE PHOSPHOTRANSFERASE DOMAIN-CONTAINING PROTEIN-RELATED"/>
    <property type="match status" value="1"/>
</dbReference>
<comment type="caution">
    <text evidence="2">The sequence shown here is derived from an EMBL/GenBank/DDBJ whole genome shotgun (WGS) entry which is preliminary data.</text>
</comment>
<dbReference type="InterPro" id="IPR002575">
    <property type="entry name" value="Aminoglycoside_PTrfase"/>
</dbReference>
<dbReference type="Proteomes" id="UP000027100">
    <property type="component" value="Unassembled WGS sequence"/>
</dbReference>
<name>A0A062VLW0_9PROT</name>
<dbReference type="InterPro" id="IPR011009">
    <property type="entry name" value="Kinase-like_dom_sf"/>
</dbReference>
<dbReference type="AlphaFoldDB" id="A0A062VLW0"/>
<dbReference type="InterPro" id="IPR000719">
    <property type="entry name" value="Prot_kinase_dom"/>
</dbReference>
<reference evidence="2 3" key="1">
    <citation type="journal article" date="2014" name="Antonie Van Leeuwenhoek">
        <title>Hyphomonas beringensis sp. nov. and Hyphomonas chukchiensis sp. nov., isolated from surface seawater of the Bering Sea and Chukchi Sea.</title>
        <authorList>
            <person name="Li C."/>
            <person name="Lai Q."/>
            <person name="Li G."/>
            <person name="Dong C."/>
            <person name="Wang J."/>
            <person name="Liao Y."/>
            <person name="Shao Z."/>
        </authorList>
    </citation>
    <scope>NUCLEOTIDE SEQUENCE [LARGE SCALE GENOMIC DNA]</scope>
    <source>
        <strain evidence="2 3">PS728</strain>
    </source>
</reference>
<dbReference type="GO" id="GO:0004672">
    <property type="term" value="F:protein kinase activity"/>
    <property type="evidence" value="ECO:0007669"/>
    <property type="project" value="InterPro"/>
</dbReference>
<keyword evidence="3" id="KW-1185">Reference proteome</keyword>
<dbReference type="eggNOG" id="COG3173">
    <property type="taxonomic scope" value="Bacteria"/>
</dbReference>
<gene>
    <name evidence="2" type="ORF">HPO_04690</name>
</gene>